<reference evidence="1 2" key="1">
    <citation type="submission" date="2016-10" db="EMBL/GenBank/DDBJ databases">
        <authorList>
            <person name="Varghese N."/>
            <person name="Submissions S."/>
        </authorList>
    </citation>
    <scope>NUCLEOTIDE SEQUENCE [LARGE SCALE GENOMIC DNA]</scope>
    <source>
        <strain evidence="2">DSM 19823 / KCTC 23066 / CCTCC M 208030 / D25</strain>
    </source>
</reference>
<dbReference type="AlphaFoldDB" id="A0AAJ4W3P2"/>
<dbReference type="EMBL" id="FOFY01000006">
    <property type="protein sequence ID" value="SEQ82381.1"/>
    <property type="molecule type" value="Genomic_DNA"/>
</dbReference>
<dbReference type="KEGG" id="mpw:MPR_3441"/>
<organism evidence="1 2">
    <name type="scientific">Myroides profundi</name>
    <dbReference type="NCBI Taxonomy" id="480520"/>
    <lineage>
        <taxon>Bacteria</taxon>
        <taxon>Pseudomonadati</taxon>
        <taxon>Bacteroidota</taxon>
        <taxon>Flavobacteriia</taxon>
        <taxon>Flavobacteriales</taxon>
        <taxon>Flavobacteriaceae</taxon>
        <taxon>Myroides</taxon>
    </lineage>
</organism>
<accession>A0AAJ4W3P2</accession>
<proteinExistence type="predicted"/>
<sequence>MGYTKNFKDLIAINKDELYIGKGNPMGKILFIGKEAAIDVESSREEYSSEIKGNYLNWVNNIDNNLSQEEVQNWFEDNTSFNPLYPYKGQKNTVYSIDATGKVKGEGGASKTWFNYQKLYDKIYNKGVKSEYINFLENSFITELSEASGKKSANVDSKERIASLEKRKVFLSNTFYLDFPIIIVAAGHYVRDFDIDIEKIFNVKFDTECSTIDVTKTNYINVHYDSLKDPKRVVIHTNQLSIGITDELLEEIALKVKQFK</sequence>
<comment type="caution">
    <text evidence="1">The sequence shown here is derived from an EMBL/GenBank/DDBJ whole genome shotgun (WGS) entry which is preliminary data.</text>
</comment>
<evidence type="ECO:0000313" key="1">
    <source>
        <dbReference type="EMBL" id="SEQ82381.1"/>
    </source>
</evidence>
<keyword evidence="2" id="KW-1185">Reference proteome</keyword>
<dbReference type="Proteomes" id="UP000183496">
    <property type="component" value="Unassembled WGS sequence"/>
</dbReference>
<gene>
    <name evidence="1" type="ORF">SAMN04488089_106138</name>
</gene>
<dbReference type="RefSeq" id="WP_041894644.1">
    <property type="nucleotide sequence ID" value="NZ_CP010817.1"/>
</dbReference>
<name>A0AAJ4W3P2_MYRPR</name>
<evidence type="ECO:0000313" key="2">
    <source>
        <dbReference type="Proteomes" id="UP000183496"/>
    </source>
</evidence>
<protein>
    <submittedName>
        <fullName evidence="1">Uncharacterized protein</fullName>
    </submittedName>
</protein>